<dbReference type="InParanoid" id="A0A0D2WP87"/>
<feature type="region of interest" description="Disordered" evidence="1">
    <location>
        <begin position="269"/>
        <end position="294"/>
    </location>
</feature>
<reference evidence="3" key="1">
    <citation type="submission" date="2011-02" db="EMBL/GenBank/DDBJ databases">
        <title>The Genome Sequence of Capsaspora owczarzaki ATCC 30864.</title>
        <authorList>
            <person name="Russ C."/>
            <person name="Cuomo C."/>
            <person name="Burger G."/>
            <person name="Gray M.W."/>
            <person name="Holland P.W.H."/>
            <person name="King N."/>
            <person name="Lang F.B.F."/>
            <person name="Roger A.J."/>
            <person name="Ruiz-Trillo I."/>
            <person name="Young S.K."/>
            <person name="Zeng Q."/>
            <person name="Gargeya S."/>
            <person name="Alvarado L."/>
            <person name="Berlin A."/>
            <person name="Chapman S.B."/>
            <person name="Chen Z."/>
            <person name="Freedman E."/>
            <person name="Gellesch M."/>
            <person name="Goldberg J."/>
            <person name="Griggs A."/>
            <person name="Gujja S."/>
            <person name="Heilman E."/>
            <person name="Heiman D."/>
            <person name="Howarth C."/>
            <person name="Mehta T."/>
            <person name="Neiman D."/>
            <person name="Pearson M."/>
            <person name="Roberts A."/>
            <person name="Saif S."/>
            <person name="Shea T."/>
            <person name="Shenoy N."/>
            <person name="Sisk P."/>
            <person name="Stolte C."/>
            <person name="Sykes S."/>
            <person name="White J."/>
            <person name="Yandava C."/>
            <person name="Haas B."/>
            <person name="Nusbaum C."/>
            <person name="Birren B."/>
        </authorList>
    </citation>
    <scope>NUCLEOTIDE SEQUENCE</scope>
    <source>
        <strain evidence="3">ATCC 30864</strain>
    </source>
</reference>
<name>A0A0D2WP87_CAPO3</name>
<organism evidence="2 3">
    <name type="scientific">Capsaspora owczarzaki (strain ATCC 30864)</name>
    <dbReference type="NCBI Taxonomy" id="595528"/>
    <lineage>
        <taxon>Eukaryota</taxon>
        <taxon>Filasterea</taxon>
        <taxon>Capsaspora</taxon>
    </lineage>
</organism>
<dbReference type="Proteomes" id="UP000008743">
    <property type="component" value="Unassembled WGS sequence"/>
</dbReference>
<feature type="region of interest" description="Disordered" evidence="1">
    <location>
        <begin position="335"/>
        <end position="410"/>
    </location>
</feature>
<proteinExistence type="predicted"/>
<evidence type="ECO:0000313" key="2">
    <source>
        <dbReference type="EMBL" id="KJE92433.1"/>
    </source>
</evidence>
<dbReference type="EMBL" id="KE346363">
    <property type="protein sequence ID" value="KJE92433.1"/>
    <property type="molecule type" value="Genomic_DNA"/>
</dbReference>
<evidence type="ECO:0000313" key="3">
    <source>
        <dbReference type="Proteomes" id="UP000008743"/>
    </source>
</evidence>
<dbReference type="AlphaFoldDB" id="A0A0D2WP87"/>
<dbReference type="RefSeq" id="XP_004364248.1">
    <property type="nucleotide sequence ID" value="XM_004364191.2"/>
</dbReference>
<gene>
    <name evidence="2" type="ORF">CAOG_003409</name>
</gene>
<evidence type="ECO:0000256" key="1">
    <source>
        <dbReference type="SAM" id="MobiDB-lite"/>
    </source>
</evidence>
<feature type="compositionally biased region" description="Polar residues" evidence="1">
    <location>
        <begin position="400"/>
        <end position="410"/>
    </location>
</feature>
<feature type="compositionally biased region" description="Low complexity" evidence="1">
    <location>
        <begin position="335"/>
        <end position="349"/>
    </location>
</feature>
<keyword evidence="3" id="KW-1185">Reference proteome</keyword>
<sequence>MTACFQNTYYPTISTLPNTQLVTERVSDAQIQFKAVGGPGNKGRIVWGTAANSERAYIEMNFEGEPADHTTSGIHFYTGDVWGGPVKNAMSITSWYDVVHRGWTYLGYADIYTSFPQKEFIWTGTLPGYVNTVQFVATLDDTWYDPSLVVRFGGLYTSATDGYAKTMLRDNSSEYWIAFVRKDGPYWNLYVCTGPSATDAVGMPYSVVLTFARWLPTIDEAKPRAYIPVPPNQGINKRPQTDKPKEDEWTLAEQAADFGLDALTLSNQTPHHRSHEVERTQSVPGHASLGGTTSAAAAAAGVQATTATTPAAGLSTSSSPFAPAAASAAAPAAPAASASLPPAPQVASAGMHSSPPVRSEAANRSRQDQPSITEHQLIVPTDRQGRAGRYYGAEDPLAVVSSSLGQGTPK</sequence>
<protein>
    <submittedName>
        <fullName evidence="2">Uncharacterized protein</fullName>
    </submittedName>
</protein>
<accession>A0A0D2WP87</accession>
<feature type="region of interest" description="Disordered" evidence="1">
    <location>
        <begin position="225"/>
        <end position="247"/>
    </location>
</feature>